<feature type="domain" description="EamA" evidence="7">
    <location>
        <begin position="164"/>
        <end position="298"/>
    </location>
</feature>
<evidence type="ECO:0000259" key="7">
    <source>
        <dbReference type="Pfam" id="PF00892"/>
    </source>
</evidence>
<feature type="transmembrane region" description="Helical" evidence="6">
    <location>
        <begin position="39"/>
        <end position="56"/>
    </location>
</feature>
<evidence type="ECO:0000256" key="3">
    <source>
        <dbReference type="ARBA" id="ARBA00022692"/>
    </source>
</evidence>
<keyword evidence="3 6" id="KW-0812">Transmembrane</keyword>
<gene>
    <name evidence="8" type="ORF">I2F25_07605</name>
</gene>
<keyword evidence="5 6" id="KW-0472">Membrane</keyword>
<dbReference type="PANTHER" id="PTHR32322:SF18">
    <property type="entry name" value="S-ADENOSYLMETHIONINE_S-ADENOSYLHOMOCYSTEINE TRANSPORTER"/>
    <property type="match status" value="1"/>
</dbReference>
<feature type="transmembrane region" description="Helical" evidence="6">
    <location>
        <begin position="163"/>
        <end position="183"/>
    </location>
</feature>
<dbReference type="InterPro" id="IPR000620">
    <property type="entry name" value="EamA_dom"/>
</dbReference>
<feature type="transmembrane region" description="Helical" evidence="6">
    <location>
        <begin position="94"/>
        <end position="115"/>
    </location>
</feature>
<feature type="domain" description="EamA" evidence="7">
    <location>
        <begin position="12"/>
        <end position="144"/>
    </location>
</feature>
<proteinExistence type="predicted"/>
<dbReference type="Gene3D" id="1.10.3730.20">
    <property type="match status" value="1"/>
</dbReference>
<feature type="transmembrane region" description="Helical" evidence="6">
    <location>
        <begin position="195"/>
        <end position="214"/>
    </location>
</feature>
<keyword evidence="2" id="KW-1003">Cell membrane</keyword>
<evidence type="ECO:0000256" key="1">
    <source>
        <dbReference type="ARBA" id="ARBA00004651"/>
    </source>
</evidence>
<dbReference type="Pfam" id="PF00892">
    <property type="entry name" value="EamA"/>
    <property type="match status" value="2"/>
</dbReference>
<evidence type="ECO:0000256" key="4">
    <source>
        <dbReference type="ARBA" id="ARBA00022989"/>
    </source>
</evidence>
<keyword evidence="9" id="KW-1185">Reference proteome</keyword>
<name>A0ABU6DSS8_9GAMM</name>
<evidence type="ECO:0000256" key="6">
    <source>
        <dbReference type="SAM" id="Phobius"/>
    </source>
</evidence>
<feature type="transmembrane region" description="Helical" evidence="6">
    <location>
        <begin position="127"/>
        <end position="143"/>
    </location>
</feature>
<feature type="transmembrane region" description="Helical" evidence="6">
    <location>
        <begin position="68"/>
        <end position="88"/>
    </location>
</feature>
<organism evidence="8 9">
    <name type="scientific">Acinetobacter pollinis</name>
    <dbReference type="NCBI Taxonomy" id="2605270"/>
    <lineage>
        <taxon>Bacteria</taxon>
        <taxon>Pseudomonadati</taxon>
        <taxon>Pseudomonadota</taxon>
        <taxon>Gammaproteobacteria</taxon>
        <taxon>Moraxellales</taxon>
        <taxon>Moraxellaceae</taxon>
        <taxon>Acinetobacter</taxon>
    </lineage>
</organism>
<dbReference type="RefSeq" id="WP_325775338.1">
    <property type="nucleotide sequence ID" value="NZ_VTDN01000005.1"/>
</dbReference>
<feature type="transmembrane region" description="Helical" evidence="6">
    <location>
        <begin position="226"/>
        <end position="244"/>
    </location>
</feature>
<dbReference type="EMBL" id="VTDN01000005">
    <property type="protein sequence ID" value="MEB5476904.1"/>
    <property type="molecule type" value="Genomic_DNA"/>
</dbReference>
<comment type="subcellular location">
    <subcellularLocation>
        <location evidence="1">Cell membrane</location>
        <topology evidence="1">Multi-pass membrane protein</topology>
    </subcellularLocation>
</comment>
<accession>A0ABU6DSS8</accession>
<dbReference type="SUPFAM" id="SSF103481">
    <property type="entry name" value="Multidrug resistance efflux transporter EmrE"/>
    <property type="match status" value="2"/>
</dbReference>
<evidence type="ECO:0000313" key="8">
    <source>
        <dbReference type="EMBL" id="MEB5476904.1"/>
    </source>
</evidence>
<protein>
    <submittedName>
        <fullName evidence="8">EamA family transporter</fullName>
    </submittedName>
</protein>
<evidence type="ECO:0000313" key="9">
    <source>
        <dbReference type="Proteomes" id="UP001339883"/>
    </source>
</evidence>
<evidence type="ECO:0000256" key="2">
    <source>
        <dbReference type="ARBA" id="ARBA00022475"/>
    </source>
</evidence>
<keyword evidence="4 6" id="KW-1133">Transmembrane helix</keyword>
<reference evidence="8 9" key="1">
    <citation type="submission" date="2019-08" db="EMBL/GenBank/DDBJ databases">
        <title>Five species of Acinetobacter isolated from floral nectar and animal pollinators.</title>
        <authorList>
            <person name="Hendry T.A."/>
        </authorList>
    </citation>
    <scope>NUCLEOTIDE SEQUENCE [LARGE SCALE GENOMIC DNA]</scope>
    <source>
        <strain evidence="8 9">MD18.27</strain>
    </source>
</reference>
<dbReference type="InterPro" id="IPR050638">
    <property type="entry name" value="AA-Vitamin_Transporters"/>
</dbReference>
<dbReference type="PANTHER" id="PTHR32322">
    <property type="entry name" value="INNER MEMBRANE TRANSPORTER"/>
    <property type="match status" value="1"/>
</dbReference>
<feature type="transmembrane region" description="Helical" evidence="6">
    <location>
        <begin position="256"/>
        <end position="275"/>
    </location>
</feature>
<feature type="transmembrane region" description="Helical" evidence="6">
    <location>
        <begin position="281"/>
        <end position="298"/>
    </location>
</feature>
<dbReference type="Proteomes" id="UP001339883">
    <property type="component" value="Unassembled WGS sequence"/>
</dbReference>
<comment type="caution">
    <text evidence="8">The sequence shown here is derived from an EMBL/GenBank/DDBJ whole genome shotgun (WGS) entry which is preliminary data.</text>
</comment>
<feature type="transmembrane region" description="Helical" evidence="6">
    <location>
        <begin position="12"/>
        <end position="33"/>
    </location>
</feature>
<evidence type="ECO:0000256" key="5">
    <source>
        <dbReference type="ARBA" id="ARBA00023136"/>
    </source>
</evidence>
<sequence length="301" mass="32211">MKSSVNISHYYGLFSILLAAFLWGTTGTVASLAPTLSPLSVGAAAMGGGGILQAILARRQIAQQINDIQSNLSILLVGVIAVVLYPLAFYSSMHLAGITIGTVVSMGTAPLFTAILERVFDKKRLSLTWFISFILGVTGVALLSIGESSHISELDQNRESQKFIGLILGLVAGFTYALYSWSAKKLIERKIHSKAAMGTMFGGAALFLLPVLLITGDHIFSSNINLYVVGYMIFIPMFLGYVLFGYGLKTIDASKAITLTLFEPVVAAIFAITVVGESLNVLGWFGMGLIMICLLLLSKKA</sequence>
<dbReference type="InterPro" id="IPR037185">
    <property type="entry name" value="EmrE-like"/>
</dbReference>